<evidence type="ECO:0000256" key="1">
    <source>
        <dbReference type="SAM" id="MobiDB-lite"/>
    </source>
</evidence>
<sequence length="171" mass="18296">MQTDIDPRSLIGRKALDRNGAKIGTVDEVYLDDATGVPEWAAVRTGLFSRDAFVPLEPSELVEETLRVPFDRELIRQAPDFGVGRHLSPEQELQLYHHYGLDVPGAPAAEDRDFGRLAGRERPRHGPAGHAPGPVYSPGGPKDAAAEPDAPEEGGPPGAAGPERPGPAERS</sequence>
<keyword evidence="4" id="KW-1185">Reference proteome</keyword>
<evidence type="ECO:0000313" key="3">
    <source>
        <dbReference type="EMBL" id="SFD08826.1"/>
    </source>
</evidence>
<accession>A0A1I1PGP2</accession>
<organism evidence="3 4">
    <name type="scientific">Streptomyces aidingensis</name>
    <dbReference type="NCBI Taxonomy" id="910347"/>
    <lineage>
        <taxon>Bacteria</taxon>
        <taxon>Bacillati</taxon>
        <taxon>Actinomycetota</taxon>
        <taxon>Actinomycetes</taxon>
        <taxon>Kitasatosporales</taxon>
        <taxon>Streptomycetaceae</taxon>
        <taxon>Streptomyces</taxon>
    </lineage>
</organism>
<dbReference type="AlphaFoldDB" id="A0A1I1PGP2"/>
<feature type="compositionally biased region" description="Basic and acidic residues" evidence="1">
    <location>
        <begin position="109"/>
        <end position="121"/>
    </location>
</feature>
<evidence type="ECO:0000259" key="2">
    <source>
        <dbReference type="Pfam" id="PF05239"/>
    </source>
</evidence>
<name>A0A1I1PGP2_9ACTN</name>
<dbReference type="InterPro" id="IPR014747">
    <property type="entry name" value="Bac_photo_RC_H_C"/>
</dbReference>
<proteinExistence type="predicted"/>
<feature type="domain" description="PRC-barrel" evidence="2">
    <location>
        <begin position="8"/>
        <end position="73"/>
    </location>
</feature>
<dbReference type="InterPro" id="IPR011033">
    <property type="entry name" value="PRC_barrel-like_sf"/>
</dbReference>
<feature type="compositionally biased region" description="Low complexity" evidence="1">
    <location>
        <begin position="128"/>
        <end position="143"/>
    </location>
</feature>
<dbReference type="InterPro" id="IPR027275">
    <property type="entry name" value="PRC-brl_dom"/>
</dbReference>
<dbReference type="Pfam" id="PF05239">
    <property type="entry name" value="PRC"/>
    <property type="match status" value="1"/>
</dbReference>
<reference evidence="3 4" key="1">
    <citation type="submission" date="2016-10" db="EMBL/GenBank/DDBJ databases">
        <authorList>
            <person name="de Groot N.N."/>
        </authorList>
    </citation>
    <scope>NUCLEOTIDE SEQUENCE [LARGE SCALE GENOMIC DNA]</scope>
    <source>
        <strain evidence="3 4">CGMCC 4.5739</strain>
    </source>
</reference>
<protein>
    <submittedName>
        <fullName evidence="3">PRC-barrel domain-containing protein</fullName>
    </submittedName>
</protein>
<dbReference type="EMBL" id="FOLM01000009">
    <property type="protein sequence ID" value="SFD08826.1"/>
    <property type="molecule type" value="Genomic_DNA"/>
</dbReference>
<dbReference type="SUPFAM" id="SSF50346">
    <property type="entry name" value="PRC-barrel domain"/>
    <property type="match status" value="1"/>
</dbReference>
<dbReference type="Gene3D" id="3.90.50.10">
    <property type="entry name" value="Photosynthetic Reaction Center, subunit H, domain 2"/>
    <property type="match status" value="1"/>
</dbReference>
<feature type="region of interest" description="Disordered" evidence="1">
    <location>
        <begin position="98"/>
        <end position="171"/>
    </location>
</feature>
<dbReference type="STRING" id="910347.SAMN05421773_109165"/>
<dbReference type="GO" id="GO:0030077">
    <property type="term" value="C:plasma membrane light-harvesting complex"/>
    <property type="evidence" value="ECO:0007669"/>
    <property type="project" value="InterPro"/>
</dbReference>
<gene>
    <name evidence="3" type="ORF">SAMN05421773_109165</name>
</gene>
<evidence type="ECO:0000313" key="4">
    <source>
        <dbReference type="Proteomes" id="UP000199207"/>
    </source>
</evidence>
<dbReference type="Proteomes" id="UP000199207">
    <property type="component" value="Unassembled WGS sequence"/>
</dbReference>
<dbReference type="GO" id="GO:0019684">
    <property type="term" value="P:photosynthesis, light reaction"/>
    <property type="evidence" value="ECO:0007669"/>
    <property type="project" value="InterPro"/>
</dbReference>